<dbReference type="Pfam" id="PF00104">
    <property type="entry name" value="Hormone_recep"/>
    <property type="match status" value="1"/>
</dbReference>
<feature type="region of interest" description="Disordered" evidence="11">
    <location>
        <begin position="120"/>
        <end position="162"/>
    </location>
</feature>
<dbReference type="AlphaFoldDB" id="A0AAD4N6L0"/>
<proteinExistence type="inferred from homology"/>
<organism evidence="14 15">
    <name type="scientific">Ditylenchus destructor</name>
    <dbReference type="NCBI Taxonomy" id="166010"/>
    <lineage>
        <taxon>Eukaryota</taxon>
        <taxon>Metazoa</taxon>
        <taxon>Ecdysozoa</taxon>
        <taxon>Nematoda</taxon>
        <taxon>Chromadorea</taxon>
        <taxon>Rhabditida</taxon>
        <taxon>Tylenchina</taxon>
        <taxon>Tylenchomorpha</taxon>
        <taxon>Sphaerularioidea</taxon>
        <taxon>Anguinidae</taxon>
        <taxon>Anguininae</taxon>
        <taxon>Ditylenchus</taxon>
    </lineage>
</organism>
<keyword evidence="10" id="KW-0539">Nucleus</keyword>
<keyword evidence="6" id="KW-0805">Transcription regulation</keyword>
<dbReference type="GO" id="GO:0003700">
    <property type="term" value="F:DNA-binding transcription factor activity"/>
    <property type="evidence" value="ECO:0007669"/>
    <property type="project" value="InterPro"/>
</dbReference>
<evidence type="ECO:0000256" key="2">
    <source>
        <dbReference type="ARBA" id="ARBA00005993"/>
    </source>
</evidence>
<name>A0AAD4N6L0_9BILA</name>
<sequence>MSAFQQPAMNFQTPFQFAPVKTEMPFSPVASDYVPGQTVIPLMKKSKQDYSNELCAICQSKADGLHYGAVSCRSCNAFFRRAVTFKQKFVCRKGGQCDLRSVRCACRACRYSSCLRSGMKPEAVQPKRDPTGAQKNRRPPKRRTMSSEERSPPSNPGSNLLTTANLEQFSPSILPSVDSMTVISGGRASPASPYISVCSPSPSSIGVPDDGYPNSIRVAVPSSSYDESYLDDVEEFESLVRNYHEHLKMMNRAMLSIDDFLSEQDKGPVMRQMLPTDVDKLSQTELAGLMYWLEKLNPFKSLKPKEREVFFKMYSVRKLSLDHFYQASKFPELVKKGCFAMLNNTFVPPDRTGFETLMDDEKTKKAKLEIIRPTIDRLWHTVVLPFMNLGITDAEIVTLHILLLWSTNNNRHVSKETREMMRKRREWAIERLFEHYEQMDIPDPVVRLGEILLLLPEIEVVCDLHCKDFQVSQLFEFCNMSEYWYEKLAKCSMKEYSAAVTSSSGANNEDVTLDPSSISLFSTNSPPAIPNSQLVPFSQTAADQINVSNNDLLSITNPAAVSTISGLGNSADGPIKEDKPKKAQTYSSYAASKRTEVAKRRSLNERIDKMRRDHGLMFNVPQCEAVTLNQLTIFLRRLRKTPDVRELMSGELMRTIFHEDADVQQKTAAEVRSAEAQDQQRTAVISVNDVLGSDDETRQRDDDDEATEYSASDSEGLDPDLPTTSHYTDFITEEQKYFFKQRMEILAADTRALAMQRRIVETQAKVRATIAAASGDLEFGPMLGSIGSDDSTCARCRPLINRPKRDMIYVDFSGGRKRKPFYSTSNIVCGTKEYSMVDDSIHPSLSLPSSIPMERKVHKYLQVASTLPTEVERRRLKIAEMAFEKNDKILQSFRHAMDFSVIEDDDDSQPAISLKIKKKIAKTPRLDRTESMGDDEGHSTDDGFHDTDAEDVDMQVAAKVRKRKNSQKKSSIATESRRPSVHSAASHDFGSYMFDYSDSSLVDVGLSAIQNVENVEIAIPSFRKKSMMFPLEKPCMSCSNGDPFAEIKKMHEELETQEKLRNRSVNSSRSRP</sequence>
<dbReference type="Gene3D" id="3.30.50.10">
    <property type="entry name" value="Erythroid Transcription Factor GATA-1, subunit A"/>
    <property type="match status" value="1"/>
</dbReference>
<feature type="compositionally biased region" description="Basic and acidic residues" evidence="11">
    <location>
        <begin position="925"/>
        <end position="947"/>
    </location>
</feature>
<keyword evidence="9 14" id="KW-0675">Receptor</keyword>
<reference evidence="14" key="1">
    <citation type="submission" date="2022-01" db="EMBL/GenBank/DDBJ databases">
        <title>Genome Sequence Resource for Two Populations of Ditylenchus destructor, the Migratory Endoparasitic Phytonematode.</title>
        <authorList>
            <person name="Zhang H."/>
            <person name="Lin R."/>
            <person name="Xie B."/>
        </authorList>
    </citation>
    <scope>NUCLEOTIDE SEQUENCE</scope>
    <source>
        <strain evidence="14">BazhouSP</strain>
    </source>
</reference>
<dbReference type="GO" id="GO:0008270">
    <property type="term" value="F:zinc ion binding"/>
    <property type="evidence" value="ECO:0007669"/>
    <property type="project" value="UniProtKB-KW"/>
</dbReference>
<dbReference type="InterPro" id="IPR049636">
    <property type="entry name" value="HNF4-like_DBD"/>
</dbReference>
<evidence type="ECO:0000313" key="14">
    <source>
        <dbReference type="EMBL" id="KAI1718784.1"/>
    </source>
</evidence>
<dbReference type="CDD" id="cd06960">
    <property type="entry name" value="NR_DBD_HNF4A"/>
    <property type="match status" value="1"/>
</dbReference>
<feature type="region of interest" description="Disordered" evidence="11">
    <location>
        <begin position="925"/>
        <end position="983"/>
    </location>
</feature>
<gene>
    <name evidence="14" type="ORF">DdX_05892</name>
</gene>
<keyword evidence="8" id="KW-0804">Transcription</keyword>
<dbReference type="SMART" id="SM00430">
    <property type="entry name" value="HOLI"/>
    <property type="match status" value="1"/>
</dbReference>
<evidence type="ECO:0000256" key="8">
    <source>
        <dbReference type="ARBA" id="ARBA00023163"/>
    </source>
</evidence>
<feature type="domain" description="NR LBD" evidence="13">
    <location>
        <begin position="225"/>
        <end position="491"/>
    </location>
</feature>
<dbReference type="Proteomes" id="UP001201812">
    <property type="component" value="Unassembled WGS sequence"/>
</dbReference>
<feature type="region of interest" description="Disordered" evidence="11">
    <location>
        <begin position="567"/>
        <end position="589"/>
    </location>
</feature>
<feature type="region of interest" description="Disordered" evidence="11">
    <location>
        <begin position="1052"/>
        <end position="1072"/>
    </location>
</feature>
<dbReference type="InterPro" id="IPR000536">
    <property type="entry name" value="Nucl_hrmn_rcpt_lig-bd"/>
</dbReference>
<dbReference type="Gene3D" id="1.10.565.10">
    <property type="entry name" value="Retinoid X Receptor"/>
    <property type="match status" value="1"/>
</dbReference>
<evidence type="ECO:0000256" key="5">
    <source>
        <dbReference type="ARBA" id="ARBA00022833"/>
    </source>
</evidence>
<dbReference type="PANTHER" id="PTHR46587">
    <property type="entry name" value="NUCLEAR HORMONE RECEPTOR FAMILY"/>
    <property type="match status" value="1"/>
</dbReference>
<keyword evidence="5" id="KW-0862">Zinc</keyword>
<dbReference type="PROSITE" id="PS00031">
    <property type="entry name" value="NUCLEAR_REC_DBD_1"/>
    <property type="match status" value="1"/>
</dbReference>
<evidence type="ECO:0000256" key="1">
    <source>
        <dbReference type="ARBA" id="ARBA00004123"/>
    </source>
</evidence>
<evidence type="ECO:0000256" key="3">
    <source>
        <dbReference type="ARBA" id="ARBA00022723"/>
    </source>
</evidence>
<dbReference type="Pfam" id="PF00105">
    <property type="entry name" value="zf-C4"/>
    <property type="match status" value="1"/>
</dbReference>
<evidence type="ECO:0000256" key="7">
    <source>
        <dbReference type="ARBA" id="ARBA00023125"/>
    </source>
</evidence>
<dbReference type="PANTHER" id="PTHR46587:SF5">
    <property type="entry name" value="NUCLEAR HORMONE RECEPTOR FAMILY"/>
    <property type="match status" value="1"/>
</dbReference>
<dbReference type="EMBL" id="JAKKPZ010000007">
    <property type="protein sequence ID" value="KAI1718784.1"/>
    <property type="molecule type" value="Genomic_DNA"/>
</dbReference>
<protein>
    <submittedName>
        <fullName evidence="14">Ligand-binding domain of nuclear hormone receptor domain-containing protein</fullName>
    </submittedName>
</protein>
<evidence type="ECO:0000256" key="4">
    <source>
        <dbReference type="ARBA" id="ARBA00022771"/>
    </source>
</evidence>
<feature type="compositionally biased region" description="Polar residues" evidence="11">
    <location>
        <begin position="676"/>
        <end position="685"/>
    </location>
</feature>
<dbReference type="InterPro" id="IPR013088">
    <property type="entry name" value="Znf_NHR/GATA"/>
</dbReference>
<evidence type="ECO:0000259" key="12">
    <source>
        <dbReference type="PROSITE" id="PS51030"/>
    </source>
</evidence>
<dbReference type="InterPro" id="IPR001628">
    <property type="entry name" value="Znf_hrmn_rcpt"/>
</dbReference>
<dbReference type="PROSITE" id="PS51843">
    <property type="entry name" value="NR_LBD"/>
    <property type="match status" value="1"/>
</dbReference>
<dbReference type="InterPro" id="IPR035500">
    <property type="entry name" value="NHR-like_dom_sf"/>
</dbReference>
<dbReference type="SUPFAM" id="SSF57716">
    <property type="entry name" value="Glucocorticoid receptor-like (DNA-binding domain)"/>
    <property type="match status" value="1"/>
</dbReference>
<comment type="subcellular location">
    <subcellularLocation>
        <location evidence="1">Nucleus</location>
    </subcellularLocation>
</comment>
<keyword evidence="15" id="KW-1185">Reference proteome</keyword>
<keyword evidence="3" id="KW-0479">Metal-binding</keyword>
<feature type="compositionally biased region" description="Low complexity" evidence="11">
    <location>
        <begin position="1063"/>
        <end position="1072"/>
    </location>
</feature>
<keyword evidence="7" id="KW-0238">DNA-binding</keyword>
<keyword evidence="4" id="KW-0863">Zinc-finger</keyword>
<feature type="region of interest" description="Disordered" evidence="11">
    <location>
        <begin position="673"/>
        <end position="725"/>
    </location>
</feature>
<comment type="caution">
    <text evidence="14">The sequence shown here is derived from an EMBL/GenBank/DDBJ whole genome shotgun (WGS) entry which is preliminary data.</text>
</comment>
<comment type="similarity">
    <text evidence="2">Belongs to the nuclear hormone receptor family.</text>
</comment>
<dbReference type="PROSITE" id="PS51030">
    <property type="entry name" value="NUCLEAR_REC_DBD_2"/>
    <property type="match status" value="1"/>
</dbReference>
<feature type="domain" description="Nuclear receptor" evidence="12">
    <location>
        <begin position="52"/>
        <end position="126"/>
    </location>
</feature>
<dbReference type="PRINTS" id="PR00047">
    <property type="entry name" value="STROIDFINGER"/>
</dbReference>
<dbReference type="SUPFAM" id="SSF48508">
    <property type="entry name" value="Nuclear receptor ligand-binding domain"/>
    <property type="match status" value="1"/>
</dbReference>
<feature type="compositionally biased region" description="Basic and acidic residues" evidence="11">
    <location>
        <begin position="1052"/>
        <end position="1061"/>
    </location>
</feature>
<dbReference type="GO" id="GO:0005634">
    <property type="term" value="C:nucleus"/>
    <property type="evidence" value="ECO:0007669"/>
    <property type="project" value="UniProtKB-SubCell"/>
</dbReference>
<accession>A0AAD4N6L0</accession>
<evidence type="ECO:0000256" key="10">
    <source>
        <dbReference type="ARBA" id="ARBA00023242"/>
    </source>
</evidence>
<feature type="compositionally biased region" description="Basic residues" evidence="11">
    <location>
        <begin position="135"/>
        <end position="144"/>
    </location>
</feature>
<evidence type="ECO:0000259" key="13">
    <source>
        <dbReference type="PROSITE" id="PS51843"/>
    </source>
</evidence>
<evidence type="ECO:0000313" key="15">
    <source>
        <dbReference type="Proteomes" id="UP001201812"/>
    </source>
</evidence>
<dbReference type="SMART" id="SM00399">
    <property type="entry name" value="ZnF_C4"/>
    <property type="match status" value="1"/>
</dbReference>
<evidence type="ECO:0000256" key="11">
    <source>
        <dbReference type="SAM" id="MobiDB-lite"/>
    </source>
</evidence>
<evidence type="ECO:0000256" key="9">
    <source>
        <dbReference type="ARBA" id="ARBA00023170"/>
    </source>
</evidence>
<evidence type="ECO:0000256" key="6">
    <source>
        <dbReference type="ARBA" id="ARBA00023015"/>
    </source>
</evidence>
<dbReference type="GO" id="GO:0000978">
    <property type="term" value="F:RNA polymerase II cis-regulatory region sequence-specific DNA binding"/>
    <property type="evidence" value="ECO:0007669"/>
    <property type="project" value="InterPro"/>
</dbReference>